<dbReference type="InterPro" id="IPR020040">
    <property type="entry name" value="Ribosomal_uL6_a/b-dom"/>
</dbReference>
<dbReference type="GO" id="GO:0003735">
    <property type="term" value="F:structural constituent of ribosome"/>
    <property type="evidence" value="ECO:0007669"/>
    <property type="project" value="UniProtKB-UniRule"/>
</dbReference>
<dbReference type="EMBL" id="FNHQ01000016">
    <property type="protein sequence ID" value="SDM90797.1"/>
    <property type="molecule type" value="Genomic_DNA"/>
</dbReference>
<dbReference type="AlphaFoldDB" id="A0A1G9X278"/>
<dbReference type="InterPro" id="IPR002358">
    <property type="entry name" value="Ribosomal_uL6_CS"/>
</dbReference>
<keyword evidence="5 6" id="KW-0687">Ribonucleoprotein</keyword>
<evidence type="ECO:0000256" key="5">
    <source>
        <dbReference type="ARBA" id="ARBA00023274"/>
    </source>
</evidence>
<comment type="function">
    <text evidence="6 8">This protein binds to the 23S rRNA, and is important in its secondary structure. It is located near the subunit interface in the base of the L7/L12 stalk, and near the tRNA binding site of the peptidyltransferase center.</text>
</comment>
<keyword evidence="11" id="KW-1185">Reference proteome</keyword>
<evidence type="ECO:0000256" key="4">
    <source>
        <dbReference type="ARBA" id="ARBA00022980"/>
    </source>
</evidence>
<dbReference type="FunFam" id="3.90.930.12:FF:000002">
    <property type="entry name" value="50S ribosomal protein L6"/>
    <property type="match status" value="1"/>
</dbReference>
<accession>A0A1G9X278</accession>
<comment type="subunit">
    <text evidence="6">Part of the 50S ribosomal subunit.</text>
</comment>
<dbReference type="GO" id="GO:0002181">
    <property type="term" value="P:cytoplasmic translation"/>
    <property type="evidence" value="ECO:0007669"/>
    <property type="project" value="TreeGrafter"/>
</dbReference>
<sequence>MSRIGRMPIDIPAGVKVTLDGQFIAVKGPKGELTRTLHQDMKVNIQDNVITVERPSEEKQHRALHGLTRALIHNMVVGVTDGFKKELEIQGVGYRAQMKGQKLALTLGFSHPLELDAPEGISVECPSATLIVVSGANKEHVGEFAAKIRGYRLPEPYKGKGIRYVGEHVRRKAGKAGLKK</sequence>
<dbReference type="FunFam" id="3.90.930.12:FF:000001">
    <property type="entry name" value="50S ribosomal protein L6"/>
    <property type="match status" value="1"/>
</dbReference>
<feature type="domain" description="Large ribosomal subunit protein uL6 alpha-beta" evidence="9">
    <location>
        <begin position="11"/>
        <end position="82"/>
    </location>
</feature>
<dbReference type="OrthoDB" id="9805007at2"/>
<evidence type="ECO:0000259" key="9">
    <source>
        <dbReference type="Pfam" id="PF00347"/>
    </source>
</evidence>
<evidence type="ECO:0000256" key="6">
    <source>
        <dbReference type="HAMAP-Rule" id="MF_01365"/>
    </source>
</evidence>
<dbReference type="NCBIfam" id="TIGR03654">
    <property type="entry name" value="L6_bact"/>
    <property type="match status" value="1"/>
</dbReference>
<evidence type="ECO:0000256" key="1">
    <source>
        <dbReference type="ARBA" id="ARBA00009356"/>
    </source>
</evidence>
<dbReference type="InterPro" id="IPR000702">
    <property type="entry name" value="Ribosomal_uL6-like"/>
</dbReference>
<dbReference type="STRING" id="349095.SAMN05660299_01747"/>
<dbReference type="InterPro" id="IPR036789">
    <property type="entry name" value="Ribosomal_uL6-like_a/b-dom_sf"/>
</dbReference>
<evidence type="ECO:0000256" key="8">
    <source>
        <dbReference type="RuleBase" id="RU003870"/>
    </source>
</evidence>
<dbReference type="InterPro" id="IPR019906">
    <property type="entry name" value="Ribosomal_uL6_bac-type"/>
</dbReference>
<proteinExistence type="inferred from homology"/>
<keyword evidence="4 6" id="KW-0689">Ribosomal protein</keyword>
<gene>
    <name evidence="6" type="primary">rplF</name>
    <name evidence="10" type="ORF">SAMN05660299_01747</name>
</gene>
<evidence type="ECO:0000256" key="2">
    <source>
        <dbReference type="ARBA" id="ARBA00022730"/>
    </source>
</evidence>
<dbReference type="GO" id="GO:0019843">
    <property type="term" value="F:rRNA binding"/>
    <property type="evidence" value="ECO:0007669"/>
    <property type="project" value="UniProtKB-UniRule"/>
</dbReference>
<dbReference type="HAMAP" id="MF_01365_B">
    <property type="entry name" value="Ribosomal_uL6_B"/>
    <property type="match status" value="1"/>
</dbReference>
<keyword evidence="2 6" id="KW-0699">rRNA-binding</keyword>
<name>A0A1G9X278_9FIRM</name>
<dbReference type="PANTHER" id="PTHR11655:SF14">
    <property type="entry name" value="LARGE RIBOSOMAL SUBUNIT PROTEIN UL6M"/>
    <property type="match status" value="1"/>
</dbReference>
<protein>
    <recommendedName>
        <fullName evidence="6">Large ribosomal subunit protein uL6</fullName>
    </recommendedName>
</protein>
<dbReference type="Proteomes" id="UP000199309">
    <property type="component" value="Unassembled WGS sequence"/>
</dbReference>
<dbReference type="PANTHER" id="PTHR11655">
    <property type="entry name" value="60S/50S RIBOSOMAL PROTEIN L6/L9"/>
    <property type="match status" value="1"/>
</dbReference>
<evidence type="ECO:0000313" key="11">
    <source>
        <dbReference type="Proteomes" id="UP000199309"/>
    </source>
</evidence>
<evidence type="ECO:0000256" key="3">
    <source>
        <dbReference type="ARBA" id="ARBA00022884"/>
    </source>
</evidence>
<dbReference type="PROSITE" id="PS00525">
    <property type="entry name" value="RIBOSOMAL_L6_1"/>
    <property type="match status" value="1"/>
</dbReference>
<dbReference type="SUPFAM" id="SSF56053">
    <property type="entry name" value="Ribosomal protein L6"/>
    <property type="match status" value="2"/>
</dbReference>
<feature type="domain" description="Large ribosomal subunit protein uL6 alpha-beta" evidence="9">
    <location>
        <begin position="91"/>
        <end position="164"/>
    </location>
</feature>
<organism evidence="10 11">
    <name type="scientific">Megasphaera paucivorans</name>
    <dbReference type="NCBI Taxonomy" id="349095"/>
    <lineage>
        <taxon>Bacteria</taxon>
        <taxon>Bacillati</taxon>
        <taxon>Bacillota</taxon>
        <taxon>Negativicutes</taxon>
        <taxon>Veillonellales</taxon>
        <taxon>Veillonellaceae</taxon>
        <taxon>Megasphaera</taxon>
    </lineage>
</organism>
<dbReference type="PRINTS" id="PR00059">
    <property type="entry name" value="RIBOSOMALL6"/>
</dbReference>
<reference evidence="10 11" key="1">
    <citation type="submission" date="2016-10" db="EMBL/GenBank/DDBJ databases">
        <authorList>
            <person name="de Groot N.N."/>
        </authorList>
    </citation>
    <scope>NUCLEOTIDE SEQUENCE [LARGE SCALE GENOMIC DNA]</scope>
    <source>
        <strain evidence="10 11">DSM 16981</strain>
    </source>
</reference>
<comment type="similarity">
    <text evidence="1 6 7">Belongs to the universal ribosomal protein uL6 family.</text>
</comment>
<dbReference type="RefSeq" id="WP_091650690.1">
    <property type="nucleotide sequence ID" value="NZ_FNHQ01000016.1"/>
</dbReference>
<evidence type="ECO:0000256" key="7">
    <source>
        <dbReference type="RuleBase" id="RU003869"/>
    </source>
</evidence>
<dbReference type="GO" id="GO:0022625">
    <property type="term" value="C:cytosolic large ribosomal subunit"/>
    <property type="evidence" value="ECO:0007669"/>
    <property type="project" value="UniProtKB-UniRule"/>
</dbReference>
<dbReference type="Pfam" id="PF00347">
    <property type="entry name" value="Ribosomal_L6"/>
    <property type="match status" value="2"/>
</dbReference>
<dbReference type="PIRSF" id="PIRSF002162">
    <property type="entry name" value="Ribosomal_L6"/>
    <property type="match status" value="1"/>
</dbReference>
<keyword evidence="3 6" id="KW-0694">RNA-binding</keyword>
<evidence type="ECO:0000313" key="10">
    <source>
        <dbReference type="EMBL" id="SDM90797.1"/>
    </source>
</evidence>
<dbReference type="Gene3D" id="3.90.930.12">
    <property type="entry name" value="Ribosomal protein L6, alpha-beta domain"/>
    <property type="match status" value="2"/>
</dbReference>